<protein>
    <submittedName>
        <fullName evidence="1">Uncharacterized protein</fullName>
    </submittedName>
</protein>
<dbReference type="AlphaFoldDB" id="A0A919N9S7"/>
<proteinExistence type="predicted"/>
<keyword evidence="2" id="KW-1185">Reference proteome</keyword>
<accession>A0A919N9S7</accession>
<evidence type="ECO:0000313" key="1">
    <source>
        <dbReference type="EMBL" id="GIF06917.1"/>
    </source>
</evidence>
<dbReference type="EMBL" id="BOMW01000043">
    <property type="protein sequence ID" value="GIF06917.1"/>
    <property type="molecule type" value="Genomic_DNA"/>
</dbReference>
<sequence>MNVPPRLTLMSASYLAASTAYLSHVLDGCGVPPPTIRSTRLVDLVNTLDPKLVAAALGLDPQAPLIYLADRIDTSLLADFSARPGPPPRPQQ</sequence>
<comment type="caution">
    <text evidence="1">The sequence shown here is derived from an EMBL/GenBank/DDBJ whole genome shotgun (WGS) entry which is preliminary data.</text>
</comment>
<reference evidence="1" key="1">
    <citation type="submission" date="2021-01" db="EMBL/GenBank/DDBJ databases">
        <title>Whole genome shotgun sequence of Actinoplanes siamensis NBRC 109076.</title>
        <authorList>
            <person name="Komaki H."/>
            <person name="Tamura T."/>
        </authorList>
    </citation>
    <scope>NUCLEOTIDE SEQUENCE</scope>
    <source>
        <strain evidence="1">NBRC 109076</strain>
    </source>
</reference>
<name>A0A919N9S7_9ACTN</name>
<gene>
    <name evidence="1" type="ORF">Asi03nite_44550</name>
</gene>
<evidence type="ECO:0000313" key="2">
    <source>
        <dbReference type="Proteomes" id="UP000629619"/>
    </source>
</evidence>
<organism evidence="1 2">
    <name type="scientific">Actinoplanes siamensis</name>
    <dbReference type="NCBI Taxonomy" id="1223317"/>
    <lineage>
        <taxon>Bacteria</taxon>
        <taxon>Bacillati</taxon>
        <taxon>Actinomycetota</taxon>
        <taxon>Actinomycetes</taxon>
        <taxon>Micromonosporales</taxon>
        <taxon>Micromonosporaceae</taxon>
        <taxon>Actinoplanes</taxon>
    </lineage>
</organism>
<dbReference type="Proteomes" id="UP000629619">
    <property type="component" value="Unassembled WGS sequence"/>
</dbReference>